<protein>
    <submittedName>
        <fullName evidence="1">Uncharacterized protein</fullName>
    </submittedName>
</protein>
<dbReference type="OrthoDB" id="2624574at2"/>
<dbReference type="Proteomes" id="UP000247459">
    <property type="component" value="Unassembled WGS sequence"/>
</dbReference>
<accession>A0A2W0CX73</accession>
<dbReference type="AlphaFoldDB" id="A0A2W0CX73"/>
<sequence>MKCNNKHCLWNAFDQCCHESNEGYDAAIPNTLDCPSSNRNDHQLAMYQIIDEVVEMMTKRTFRELIEIHKYVRNQREI</sequence>
<reference evidence="1 2" key="1">
    <citation type="submission" date="2018-01" db="EMBL/GenBank/DDBJ databases">
        <title>Genome sequence of the PGP bacterium Paenibacillus illinoisensis E3.</title>
        <authorList>
            <person name="Rolli E."/>
            <person name="Marasco R."/>
            <person name="Bessem C."/>
            <person name="Michoud G."/>
            <person name="Gaiarsa S."/>
            <person name="Borin S."/>
            <person name="Daffonchio D."/>
        </authorList>
    </citation>
    <scope>NUCLEOTIDE SEQUENCE [LARGE SCALE GENOMIC DNA]</scope>
    <source>
        <strain evidence="1 2">E3</strain>
    </source>
</reference>
<name>A0A2W0CX73_9BACL</name>
<proteinExistence type="predicted"/>
<organism evidence="1 2">
    <name type="scientific">Paenibacillus illinoisensis</name>
    <dbReference type="NCBI Taxonomy" id="59845"/>
    <lineage>
        <taxon>Bacteria</taxon>
        <taxon>Bacillati</taxon>
        <taxon>Bacillota</taxon>
        <taxon>Bacilli</taxon>
        <taxon>Bacillales</taxon>
        <taxon>Paenibacillaceae</taxon>
        <taxon>Paenibacillus</taxon>
    </lineage>
</organism>
<dbReference type="EMBL" id="PRLG01000020">
    <property type="protein sequence ID" value="PYY28251.1"/>
    <property type="molecule type" value="Genomic_DNA"/>
</dbReference>
<evidence type="ECO:0000313" key="1">
    <source>
        <dbReference type="EMBL" id="PYY28251.1"/>
    </source>
</evidence>
<gene>
    <name evidence="1" type="ORF">PIL02S_03397</name>
</gene>
<evidence type="ECO:0000313" key="2">
    <source>
        <dbReference type="Proteomes" id="UP000247459"/>
    </source>
</evidence>
<comment type="caution">
    <text evidence="1">The sequence shown here is derived from an EMBL/GenBank/DDBJ whole genome shotgun (WGS) entry which is preliminary data.</text>
</comment>